<protein>
    <recommendedName>
        <fullName evidence="1">HTH cro/C1-type domain-containing protein</fullName>
    </recommendedName>
</protein>
<dbReference type="Pfam" id="PF13560">
    <property type="entry name" value="HTH_31"/>
    <property type="match status" value="1"/>
</dbReference>
<dbReference type="Gene3D" id="1.10.260.40">
    <property type="entry name" value="lambda repressor-like DNA-binding domains"/>
    <property type="match status" value="1"/>
</dbReference>
<dbReference type="AlphaFoldDB" id="A0A1G1XLT9"/>
<dbReference type="GO" id="GO:0003677">
    <property type="term" value="F:DNA binding"/>
    <property type="evidence" value="ECO:0007669"/>
    <property type="project" value="InterPro"/>
</dbReference>
<feature type="domain" description="HTH cro/C1-type" evidence="1">
    <location>
        <begin position="13"/>
        <end position="51"/>
    </location>
</feature>
<proteinExistence type="predicted"/>
<dbReference type="Proteomes" id="UP000176498">
    <property type="component" value="Unassembled WGS sequence"/>
</dbReference>
<dbReference type="CDD" id="cd00093">
    <property type="entry name" value="HTH_XRE"/>
    <property type="match status" value="1"/>
</dbReference>
<evidence type="ECO:0000313" key="3">
    <source>
        <dbReference type="Proteomes" id="UP000176498"/>
    </source>
</evidence>
<dbReference type="SMART" id="SM00530">
    <property type="entry name" value="HTH_XRE"/>
    <property type="match status" value="1"/>
</dbReference>
<dbReference type="InterPro" id="IPR001387">
    <property type="entry name" value="Cro/C1-type_HTH"/>
</dbReference>
<accession>A0A1G1XLT9</accession>
<dbReference type="PROSITE" id="PS50943">
    <property type="entry name" value="HTH_CROC1"/>
    <property type="match status" value="1"/>
</dbReference>
<name>A0A1G1XLT9_9BACT</name>
<sequence length="126" mass="14510">MKNTNLKKFGELLKELRMKQNLSLRDVCKKVNYDPSNWSKIERGLISPPSDEPILGQWANALGLAKESKGYYEFIDQANIAQGIIPDYIMQEKDLVKALPAFFRTVRNEKPTKKEIDDLINLIKNN</sequence>
<reference evidence="2 3" key="1">
    <citation type="journal article" date="2016" name="Nat. Commun.">
        <title>Thousands of microbial genomes shed light on interconnected biogeochemical processes in an aquifer system.</title>
        <authorList>
            <person name="Anantharaman K."/>
            <person name="Brown C.T."/>
            <person name="Hug L.A."/>
            <person name="Sharon I."/>
            <person name="Castelle C.J."/>
            <person name="Probst A.J."/>
            <person name="Thomas B.C."/>
            <person name="Singh A."/>
            <person name="Wilkins M.J."/>
            <person name="Karaoz U."/>
            <person name="Brodie E.L."/>
            <person name="Williams K.H."/>
            <person name="Hubbard S.S."/>
            <person name="Banfield J.F."/>
        </authorList>
    </citation>
    <scope>NUCLEOTIDE SEQUENCE [LARGE SCALE GENOMIC DNA]</scope>
</reference>
<organism evidence="2 3">
    <name type="scientific">Candidatus Buchananbacteria bacterium RBG_13_36_9</name>
    <dbReference type="NCBI Taxonomy" id="1797530"/>
    <lineage>
        <taxon>Bacteria</taxon>
        <taxon>Candidatus Buchananiibacteriota</taxon>
    </lineage>
</organism>
<dbReference type="InterPro" id="IPR010982">
    <property type="entry name" value="Lambda_DNA-bd_dom_sf"/>
</dbReference>
<evidence type="ECO:0000313" key="2">
    <source>
        <dbReference type="EMBL" id="OGY40941.1"/>
    </source>
</evidence>
<comment type="caution">
    <text evidence="2">The sequence shown here is derived from an EMBL/GenBank/DDBJ whole genome shotgun (WGS) entry which is preliminary data.</text>
</comment>
<gene>
    <name evidence="2" type="ORF">A2Y82_03720</name>
</gene>
<dbReference type="SUPFAM" id="SSF47413">
    <property type="entry name" value="lambda repressor-like DNA-binding domains"/>
    <property type="match status" value="1"/>
</dbReference>
<evidence type="ECO:0000259" key="1">
    <source>
        <dbReference type="PROSITE" id="PS50943"/>
    </source>
</evidence>
<dbReference type="EMBL" id="MHHZ01000023">
    <property type="protein sequence ID" value="OGY40941.1"/>
    <property type="molecule type" value="Genomic_DNA"/>
</dbReference>